<evidence type="ECO:0000313" key="1">
    <source>
        <dbReference type="EMBL" id="CAH2233242.1"/>
    </source>
</evidence>
<comment type="caution">
    <text evidence="1">The sequence shown here is derived from an EMBL/GenBank/DDBJ whole genome shotgun (WGS) entry which is preliminary data.</text>
</comment>
<dbReference type="InterPro" id="IPR013783">
    <property type="entry name" value="Ig-like_fold"/>
</dbReference>
<evidence type="ECO:0000313" key="2">
    <source>
        <dbReference type="Proteomes" id="UP000838756"/>
    </source>
</evidence>
<dbReference type="OrthoDB" id="5969272at2759"/>
<dbReference type="AlphaFoldDB" id="A0A8S4R8H3"/>
<gene>
    <name evidence="1" type="primary">jg20127</name>
    <name evidence="1" type="ORF">PAEG_LOCUS11358</name>
</gene>
<dbReference type="EMBL" id="CAKXAJ010024949">
    <property type="protein sequence ID" value="CAH2233242.1"/>
    <property type="molecule type" value="Genomic_DNA"/>
</dbReference>
<sequence length="92" mass="10539">MDFRKVTPASIQYEWNCLSAAEKIHQICANCYCLILTYRLIVHRQVLDNGTLSFLPFAAPQYRQDVHATVYRCRAHNAHGAIVSRDMRTQAG</sequence>
<dbReference type="Gene3D" id="2.60.40.10">
    <property type="entry name" value="Immunoglobulins"/>
    <property type="match status" value="1"/>
</dbReference>
<dbReference type="Proteomes" id="UP000838756">
    <property type="component" value="Unassembled WGS sequence"/>
</dbReference>
<reference evidence="1" key="1">
    <citation type="submission" date="2022-03" db="EMBL/GenBank/DDBJ databases">
        <authorList>
            <person name="Lindestad O."/>
        </authorList>
    </citation>
    <scope>NUCLEOTIDE SEQUENCE</scope>
</reference>
<name>A0A8S4R8H3_9NEOP</name>
<accession>A0A8S4R8H3</accession>
<organism evidence="1 2">
    <name type="scientific">Pararge aegeria aegeria</name>
    <dbReference type="NCBI Taxonomy" id="348720"/>
    <lineage>
        <taxon>Eukaryota</taxon>
        <taxon>Metazoa</taxon>
        <taxon>Ecdysozoa</taxon>
        <taxon>Arthropoda</taxon>
        <taxon>Hexapoda</taxon>
        <taxon>Insecta</taxon>
        <taxon>Pterygota</taxon>
        <taxon>Neoptera</taxon>
        <taxon>Endopterygota</taxon>
        <taxon>Lepidoptera</taxon>
        <taxon>Glossata</taxon>
        <taxon>Ditrysia</taxon>
        <taxon>Papilionoidea</taxon>
        <taxon>Nymphalidae</taxon>
        <taxon>Satyrinae</taxon>
        <taxon>Satyrini</taxon>
        <taxon>Parargina</taxon>
        <taxon>Pararge</taxon>
    </lineage>
</organism>
<keyword evidence="2" id="KW-1185">Reference proteome</keyword>
<proteinExistence type="predicted"/>
<protein>
    <submittedName>
        <fullName evidence="1">Jg20127 protein</fullName>
    </submittedName>
</protein>